<feature type="domain" description="Transcription initiation factor TFIID subunit 2 TPR repeats" evidence="11">
    <location>
        <begin position="783"/>
        <end position="1082"/>
    </location>
</feature>
<feature type="compositionally biased region" description="Low complexity" evidence="9">
    <location>
        <begin position="1468"/>
        <end position="1487"/>
    </location>
</feature>
<dbReference type="InterPro" id="IPR027268">
    <property type="entry name" value="Peptidase_M4/M1_CTD_sf"/>
</dbReference>
<dbReference type="InterPro" id="IPR057991">
    <property type="entry name" value="TPR_TAF2_C"/>
</dbReference>
<keyword evidence="4" id="KW-0805">Transcription regulation</keyword>
<dbReference type="FunFam" id="1.10.390.10:FF:000011">
    <property type="entry name" value="Transcription initiation factor TFIID subunit"/>
    <property type="match status" value="1"/>
</dbReference>
<protein>
    <recommendedName>
        <fullName evidence="3">Transcription initiation factor TFIID subunit 2</fullName>
    </recommendedName>
    <alternativeName>
        <fullName evidence="8">TBP-associated factor 2</fullName>
    </alternativeName>
</protein>
<feature type="domain" description="Transcription initiation factor TFIID subunit 2 Ig-like" evidence="10">
    <location>
        <begin position="601"/>
        <end position="781"/>
    </location>
</feature>
<accession>A0AAI9ECQ5</accession>
<evidence type="ECO:0000256" key="7">
    <source>
        <dbReference type="ARBA" id="ARBA00025346"/>
    </source>
</evidence>
<evidence type="ECO:0000256" key="2">
    <source>
        <dbReference type="ARBA" id="ARBA00010937"/>
    </source>
</evidence>
<proteinExistence type="inferred from homology"/>
<dbReference type="InterPro" id="IPR057345">
    <property type="entry name" value="Ig-like_TAF2"/>
</dbReference>
<dbReference type="GO" id="GO:0000976">
    <property type="term" value="F:transcription cis-regulatory region binding"/>
    <property type="evidence" value="ECO:0007669"/>
    <property type="project" value="TreeGrafter"/>
</dbReference>
<evidence type="ECO:0000256" key="3">
    <source>
        <dbReference type="ARBA" id="ARBA00017363"/>
    </source>
</evidence>
<feature type="compositionally biased region" description="Polar residues" evidence="9">
    <location>
        <begin position="1378"/>
        <end position="1404"/>
    </location>
</feature>
<dbReference type="Gene3D" id="1.10.390.10">
    <property type="entry name" value="Neutral Protease Domain 2"/>
    <property type="match status" value="1"/>
</dbReference>
<dbReference type="GO" id="GO:0003682">
    <property type="term" value="F:chromatin binding"/>
    <property type="evidence" value="ECO:0007669"/>
    <property type="project" value="TreeGrafter"/>
</dbReference>
<reference evidence="12" key="1">
    <citation type="submission" date="2023-11" db="EMBL/GenBank/DDBJ databases">
        <authorList>
            <person name="Alioto T."/>
            <person name="Alioto T."/>
            <person name="Gomez Garrido J."/>
        </authorList>
    </citation>
    <scope>NUCLEOTIDE SEQUENCE</scope>
</reference>
<evidence type="ECO:0000256" key="5">
    <source>
        <dbReference type="ARBA" id="ARBA00023163"/>
    </source>
</evidence>
<keyword evidence="5" id="KW-0804">Transcription</keyword>
<comment type="similarity">
    <text evidence="2">Belongs to the TAF2 family.</text>
</comment>
<dbReference type="InterPro" id="IPR037813">
    <property type="entry name" value="TAF2"/>
</dbReference>
<dbReference type="GO" id="GO:0005669">
    <property type="term" value="C:transcription factor TFIID complex"/>
    <property type="evidence" value="ECO:0007669"/>
    <property type="project" value="InterPro"/>
</dbReference>
<evidence type="ECO:0000256" key="1">
    <source>
        <dbReference type="ARBA" id="ARBA00004123"/>
    </source>
</evidence>
<evidence type="ECO:0000259" key="10">
    <source>
        <dbReference type="Pfam" id="PF25316"/>
    </source>
</evidence>
<feature type="region of interest" description="Disordered" evidence="9">
    <location>
        <begin position="1445"/>
        <end position="1532"/>
    </location>
</feature>
<keyword evidence="13" id="KW-1185">Reference proteome</keyword>
<dbReference type="GO" id="GO:0006367">
    <property type="term" value="P:transcription initiation at RNA polymerase II promoter"/>
    <property type="evidence" value="ECO:0007669"/>
    <property type="project" value="TreeGrafter"/>
</dbReference>
<keyword evidence="6" id="KW-0539">Nucleus</keyword>
<dbReference type="PANTHER" id="PTHR15137">
    <property type="entry name" value="TRANSCRIPTION INITIATION FACTOR TFIID"/>
    <property type="match status" value="1"/>
</dbReference>
<dbReference type="InterPro" id="IPR042097">
    <property type="entry name" value="Aminopeptidase_N-like_N_sf"/>
</dbReference>
<evidence type="ECO:0000256" key="4">
    <source>
        <dbReference type="ARBA" id="ARBA00023015"/>
    </source>
</evidence>
<dbReference type="Gene3D" id="2.60.40.1730">
    <property type="entry name" value="tricorn interacting facor f3 domain"/>
    <property type="match status" value="1"/>
</dbReference>
<organism evidence="12 13">
    <name type="scientific">Lecanosticta acicola</name>
    <dbReference type="NCBI Taxonomy" id="111012"/>
    <lineage>
        <taxon>Eukaryota</taxon>
        <taxon>Fungi</taxon>
        <taxon>Dikarya</taxon>
        <taxon>Ascomycota</taxon>
        <taxon>Pezizomycotina</taxon>
        <taxon>Dothideomycetes</taxon>
        <taxon>Dothideomycetidae</taxon>
        <taxon>Mycosphaerellales</taxon>
        <taxon>Mycosphaerellaceae</taxon>
        <taxon>Lecanosticta</taxon>
    </lineage>
</organism>
<comment type="caution">
    <text evidence="12">The sequence shown here is derived from an EMBL/GenBank/DDBJ whole genome shotgun (WGS) entry which is preliminary data.</text>
</comment>
<comment type="subcellular location">
    <subcellularLocation>
        <location evidence="1">Nucleus</location>
    </subcellularLocation>
</comment>
<name>A0AAI9ECQ5_9PEZI</name>
<dbReference type="SUPFAM" id="SSF55486">
    <property type="entry name" value="Metalloproteases ('zincins'), catalytic domain"/>
    <property type="match status" value="1"/>
</dbReference>
<evidence type="ECO:0000259" key="11">
    <source>
        <dbReference type="Pfam" id="PF25577"/>
    </source>
</evidence>
<dbReference type="EMBL" id="CAVMBE010000047">
    <property type="protein sequence ID" value="CAK4031329.1"/>
    <property type="molecule type" value="Genomic_DNA"/>
</dbReference>
<dbReference type="Proteomes" id="UP001296104">
    <property type="component" value="Unassembled WGS sequence"/>
</dbReference>
<dbReference type="Pfam" id="PF25577">
    <property type="entry name" value="TPR_TAF2_C"/>
    <property type="match status" value="1"/>
</dbReference>
<dbReference type="PANTHER" id="PTHR15137:SF9">
    <property type="entry name" value="TRANSCRIPTION INITIATION FACTOR TFIID SUBUNIT 2"/>
    <property type="match status" value="1"/>
</dbReference>
<feature type="compositionally biased region" description="Polar residues" evidence="9">
    <location>
        <begin position="1321"/>
        <end position="1332"/>
    </location>
</feature>
<dbReference type="CDD" id="cd09839">
    <property type="entry name" value="M1_like_TAF2"/>
    <property type="match status" value="1"/>
</dbReference>
<evidence type="ECO:0000313" key="13">
    <source>
        <dbReference type="Proteomes" id="UP001296104"/>
    </source>
</evidence>
<comment type="function">
    <text evidence="7">Functions as a component of the DNA-binding general transcription factor complex TFIID. Binding of TFIID to a promoter (with or without TATA element) is the initial step in pre-initiation complex (PIC) formation. TFIID plays a key role in the regulation of gene expression by RNA polymerase II through different activities such as transcription activator interaction, core promoter recognition and selectivity, TFIIA and TFIIB interaction, chromatin modification (histone acetylation by TAF1), facilitation of DNA opening and initiation of transcription.</text>
</comment>
<dbReference type="Pfam" id="PF25316">
    <property type="entry name" value="TAF2_3rd"/>
    <property type="match status" value="1"/>
</dbReference>
<feature type="region of interest" description="Disordered" evidence="9">
    <location>
        <begin position="1359"/>
        <end position="1421"/>
    </location>
</feature>
<evidence type="ECO:0000313" key="12">
    <source>
        <dbReference type="EMBL" id="CAK4031329.1"/>
    </source>
</evidence>
<dbReference type="GO" id="GO:0016251">
    <property type="term" value="F:RNA polymerase II general transcription initiation factor activity"/>
    <property type="evidence" value="ECO:0007669"/>
    <property type="project" value="TreeGrafter"/>
</dbReference>
<sequence>MELQTQQGPAPRQYDVLKQRLDLDIDFPTRSLKGSAEITIQPLAKDLCSVQLHCRQCKPTQIHAGGIAASWEYDEPYRRSQMSAKSTVYQHGMLKSRIGDSLRPAPAPQLTINLPAKLKIQELHVDPATSLPLYNGTPSLQKQENDAMAIAETPVAEKMQQQMPQFAPLKLTIEFEVASFRDGIHWVGCMDGDKRFPYMYTKLDPFPGAASSIFPCLDDATSRCSWEIAIRCPRTLGDAFKKPTSAAVPADHQADIAPDGDVEMVNGTDATAKSKPQEARTPVEYLTVLSDDEAALELAVLCVGQQVDDVADTEDDTRHTVSFSLDNTIAARHIGFAIGPFEHVDLTATRANEEESKLGANAVKVDAYCLPGQTDELDNTCFPMCQALDFISVNFGRYPYPNYQMLFVDDLVHDTTAAAGLSICSKRLLFPESIIEPIHRNTSILVRAVAEQWSGVNIIPKEPTDSWTIAGIAGYVTDVFMKKLSGNNQYRWEQRQASEKVYELDVDRPSMHQLGNLMHLDQSIRDFIDLKSALILGILDRRLMKTSGSTGVTRIINKIFLNATTGSLDNGELSTSDFQRTCEKLGHNKLESFFRQWVFGAGCPIFQCQQRFNKKKLVVEMTITQRQLERQTKPPFEPSNFMREVKEHVQEVWAPEPQTVFTGPMTIRIHEADGTPYEHIVEIKEPVTKLEIPYNTKYKRLKRSKRQRERAMAEGNANGEDGEPNFLVCLGDILDSSEEMKEWNLEDWSKEDEDRMSQESYEWIRMDADFEWIGKIHFVMPLYMYVSQLQQDRDIVAQYESMKYLLAANPHHVSLSILVRTLMDERYFYGIRVMAAEGIAMLAKDKLLDVGQSLLRKAFQEMFCEGDLMRPNDFTNRVTFIMQCAIPRAMSQLRDADGKVPMEVRQFFVDRLRYNENSDNLYSDCHYIATLMECLADSLVISHRLIKPPEPTYQFNFGEEEPEEPEEPYNPDADFEENAVSEIERYRRIDEWESTYHNIYSTTAIECLQKLVKADIVSNKTKELFQYTRVSTADNVRLQAFKCMNELGLTRRMTMTKHLLYSLADDRSPYFRDRMLRLLGEALGHIALGEDEVAKVEAAPAPTDGLVLEQEATNETRRIEATRKLTPEGALAALKVTLQNEDTFKQSLWYAATSPDIALDEIGAFCDIAALVYEPITSHTVILKLPRPYRCVHEGNCRMRFYQHGAYRIAPSKSPGLAWDDYRLLEEHGLRYSGPLAQETHKQLRQRDKQHAQREQNEGFKLRIQTANGAIDKSMPPPAPVAVTPTGERSGFKLNLGAGKKRASGAGLLREGSAKVPKLSKPSTPSGLSRKNSFAARTGPTVVLKLSKLSKTGFMRAQEILGSPPQPGRGLAGRSPSIAMQKSRAGTPNMPQQPSTFAHPSMLNSPSGGGSGSPPSSFSAPMPVNLNVGGFRSFGGAPDAIANTSFTASPSADTPKAESASPVGVNGSSKSPPALTSLTSLTSMSPPAVGNGGMAPPPSKKKITLKLGKNTASGSGSHPGPKENGSQNHMSS</sequence>
<gene>
    <name evidence="12" type="ORF">LECACI_7A006487</name>
</gene>
<evidence type="ECO:0000256" key="6">
    <source>
        <dbReference type="ARBA" id="ARBA00023242"/>
    </source>
</evidence>
<feature type="region of interest" description="Disordered" evidence="9">
    <location>
        <begin position="1268"/>
        <end position="1334"/>
    </location>
</feature>
<evidence type="ECO:0000256" key="9">
    <source>
        <dbReference type="SAM" id="MobiDB-lite"/>
    </source>
</evidence>
<evidence type="ECO:0000256" key="8">
    <source>
        <dbReference type="ARBA" id="ARBA00076306"/>
    </source>
</evidence>
<dbReference type="SUPFAM" id="SSF63737">
    <property type="entry name" value="Leukotriene A4 hydrolase N-terminal domain"/>
    <property type="match status" value="1"/>
</dbReference>